<dbReference type="InterPro" id="IPR004625">
    <property type="entry name" value="PyrdxlKinase"/>
</dbReference>
<evidence type="ECO:0000313" key="7">
    <source>
        <dbReference type="EMBL" id="GED06076.1"/>
    </source>
</evidence>
<dbReference type="InterPro" id="IPR029056">
    <property type="entry name" value="Ribokinase-like"/>
</dbReference>
<dbReference type="GO" id="GO:0009443">
    <property type="term" value="P:pyridoxal 5'-phosphate salvage"/>
    <property type="evidence" value="ECO:0007669"/>
    <property type="project" value="InterPro"/>
</dbReference>
<dbReference type="Gene3D" id="3.40.1190.20">
    <property type="match status" value="1"/>
</dbReference>
<dbReference type="CDD" id="cd01173">
    <property type="entry name" value="pyridoxal_pyridoxamine_kinase"/>
    <property type="match status" value="1"/>
</dbReference>
<dbReference type="AlphaFoldDB" id="A0A4Y4DMC1"/>
<dbReference type="GO" id="GO:0008902">
    <property type="term" value="F:hydroxymethylpyrimidine kinase activity"/>
    <property type="evidence" value="ECO:0007669"/>
    <property type="project" value="TreeGrafter"/>
</dbReference>
<dbReference type="Proteomes" id="UP000316612">
    <property type="component" value="Unassembled WGS sequence"/>
</dbReference>
<evidence type="ECO:0000256" key="4">
    <source>
        <dbReference type="ARBA" id="ARBA00022777"/>
    </source>
</evidence>
<keyword evidence="8" id="KW-1185">Reference proteome</keyword>
<comment type="caution">
    <text evidence="7">The sequence shown here is derived from an EMBL/GenBank/DDBJ whole genome shotgun (WGS) entry which is preliminary data.</text>
</comment>
<evidence type="ECO:0000259" key="6">
    <source>
        <dbReference type="Pfam" id="PF08543"/>
    </source>
</evidence>
<keyword evidence="4 7" id="KW-0418">Kinase</keyword>
<evidence type="ECO:0000313" key="8">
    <source>
        <dbReference type="Proteomes" id="UP000316612"/>
    </source>
</evidence>
<keyword evidence="5" id="KW-0067">ATP-binding</keyword>
<dbReference type="Pfam" id="PF08543">
    <property type="entry name" value="Phos_pyr_kin"/>
    <property type="match status" value="1"/>
</dbReference>
<dbReference type="EMBL" id="BJNY01000008">
    <property type="protein sequence ID" value="GED06076.1"/>
    <property type="molecule type" value="Genomic_DNA"/>
</dbReference>
<gene>
    <name evidence="7" type="ORF">AUR04nite_16080</name>
</gene>
<evidence type="ECO:0000256" key="2">
    <source>
        <dbReference type="ARBA" id="ARBA00022679"/>
    </source>
</evidence>
<dbReference type="InterPro" id="IPR013749">
    <property type="entry name" value="PM/HMP-P_kinase-1"/>
</dbReference>
<evidence type="ECO:0000256" key="5">
    <source>
        <dbReference type="ARBA" id="ARBA00022840"/>
    </source>
</evidence>
<evidence type="ECO:0000256" key="3">
    <source>
        <dbReference type="ARBA" id="ARBA00022741"/>
    </source>
</evidence>
<dbReference type="GO" id="GO:0005524">
    <property type="term" value="F:ATP binding"/>
    <property type="evidence" value="ECO:0007669"/>
    <property type="project" value="UniProtKB-KW"/>
</dbReference>
<accession>A0A4Y4DMC1</accession>
<dbReference type="GO" id="GO:0005829">
    <property type="term" value="C:cytosol"/>
    <property type="evidence" value="ECO:0007669"/>
    <property type="project" value="TreeGrafter"/>
</dbReference>
<dbReference type="SUPFAM" id="SSF53613">
    <property type="entry name" value="Ribokinase-like"/>
    <property type="match status" value="1"/>
</dbReference>
<organism evidence="7 8">
    <name type="scientific">Glutamicibacter uratoxydans</name>
    <name type="common">Arthrobacter uratoxydans</name>
    <dbReference type="NCBI Taxonomy" id="43667"/>
    <lineage>
        <taxon>Bacteria</taxon>
        <taxon>Bacillati</taxon>
        <taxon>Actinomycetota</taxon>
        <taxon>Actinomycetes</taxon>
        <taxon>Micrococcales</taxon>
        <taxon>Micrococcaceae</taxon>
        <taxon>Glutamicibacter</taxon>
    </lineage>
</organism>
<keyword evidence="2" id="KW-0808">Transferase</keyword>
<dbReference type="PANTHER" id="PTHR10534">
    <property type="entry name" value="PYRIDOXAL KINASE"/>
    <property type="match status" value="1"/>
</dbReference>
<sequence>MKYQDENSVEDRELWELDSRPVDVIAIGSQVVYGTVGLSASVPTLEARGLKVAALPTAVLSNLPHYPSVHGLDTPSSWMEGALADLVELGIASEASTVYTGYFSSPQQVSAVAAWLKDLVIQRPGLRVIVDPTLGDYDVGAYTDPAVATALRDELVPLATGLVPNLFELQHLTGGAIDRSQDVESIAAAARTLLGPRGQWVVATGLDSRVPASGTRGEDLVITRDRMASVGYERLDISVKGTGDVMAASIVAGLHEGRDILDAVAAAGALVRQRLRARS</sequence>
<protein>
    <recommendedName>
        <fullName evidence="1">pyridoxal kinase</fullName>
        <ecNumber evidence="1">2.7.1.35</ecNumber>
    </recommendedName>
</protein>
<keyword evidence="3" id="KW-0547">Nucleotide-binding</keyword>
<dbReference type="EC" id="2.7.1.35" evidence="1"/>
<dbReference type="GO" id="GO:0008478">
    <property type="term" value="F:pyridoxal kinase activity"/>
    <property type="evidence" value="ECO:0007669"/>
    <property type="project" value="UniProtKB-EC"/>
</dbReference>
<feature type="domain" description="Pyridoxamine kinase/Phosphomethylpyrimidine kinase" evidence="6">
    <location>
        <begin position="37"/>
        <end position="276"/>
    </location>
</feature>
<reference evidence="7 8" key="1">
    <citation type="submission" date="2019-06" db="EMBL/GenBank/DDBJ databases">
        <title>Whole genome shotgun sequence of Glutamicibacter uratoxydans NBRC 15515.</title>
        <authorList>
            <person name="Hosoyama A."/>
            <person name="Uohara A."/>
            <person name="Ohji S."/>
            <person name="Ichikawa N."/>
        </authorList>
    </citation>
    <scope>NUCLEOTIDE SEQUENCE [LARGE SCALE GENOMIC DNA]</scope>
    <source>
        <strain evidence="7 8">NBRC 15515</strain>
    </source>
</reference>
<name>A0A4Y4DMC1_GLUUR</name>
<dbReference type="OrthoDB" id="9800808at2"/>
<evidence type="ECO:0000256" key="1">
    <source>
        <dbReference type="ARBA" id="ARBA00012104"/>
    </source>
</evidence>
<dbReference type="RefSeq" id="WP_141363766.1">
    <property type="nucleotide sequence ID" value="NZ_BAAAJL010000003.1"/>
</dbReference>
<dbReference type="PANTHER" id="PTHR10534:SF15">
    <property type="entry name" value="PYRIDOXINE_PYRIDOXAL_PYRIDOXAMINE KINASE"/>
    <property type="match status" value="1"/>
</dbReference>
<proteinExistence type="predicted"/>